<keyword evidence="3 7" id="KW-0812">Transmembrane</keyword>
<feature type="transmembrane region" description="Helical" evidence="7">
    <location>
        <begin position="255"/>
        <end position="272"/>
    </location>
</feature>
<feature type="transmembrane region" description="Helical" evidence="7">
    <location>
        <begin position="43"/>
        <end position="63"/>
    </location>
</feature>
<evidence type="ECO:0008006" key="10">
    <source>
        <dbReference type="Google" id="ProtNLM"/>
    </source>
</evidence>
<accession>A0A9Q0C2K3</accession>
<feature type="transmembrane region" description="Helical" evidence="7">
    <location>
        <begin position="155"/>
        <end position="177"/>
    </location>
</feature>
<gene>
    <name evidence="8" type="ORF">LUZ63_017521</name>
</gene>
<evidence type="ECO:0000313" key="9">
    <source>
        <dbReference type="Proteomes" id="UP001151287"/>
    </source>
</evidence>
<dbReference type="PANTHER" id="PTHR12889">
    <property type="entry name" value="GAMMA-SECRETASE SUBUNIT APH-1"/>
    <property type="match status" value="1"/>
</dbReference>
<dbReference type="GO" id="GO:0016020">
    <property type="term" value="C:membrane"/>
    <property type="evidence" value="ECO:0007669"/>
    <property type="project" value="UniProtKB-SubCell"/>
</dbReference>
<evidence type="ECO:0000313" key="8">
    <source>
        <dbReference type="EMBL" id="KAJ1686131.1"/>
    </source>
</evidence>
<evidence type="ECO:0000256" key="7">
    <source>
        <dbReference type="SAM" id="Phobius"/>
    </source>
</evidence>
<dbReference type="Proteomes" id="UP001151287">
    <property type="component" value="Unassembled WGS sequence"/>
</dbReference>
<keyword evidence="6 7" id="KW-0472">Membrane</keyword>
<dbReference type="EMBL" id="JAMQYH010000005">
    <property type="protein sequence ID" value="KAJ1686131.1"/>
    <property type="molecule type" value="Genomic_DNA"/>
</dbReference>
<name>A0A9Q0C2K3_9POAL</name>
<dbReference type="AlphaFoldDB" id="A0A9Q0C2K3"/>
<dbReference type="GO" id="GO:0016485">
    <property type="term" value="P:protein processing"/>
    <property type="evidence" value="ECO:0007669"/>
    <property type="project" value="InterPro"/>
</dbReference>
<feature type="transmembrane region" description="Helical" evidence="7">
    <location>
        <begin position="5"/>
        <end position="23"/>
    </location>
</feature>
<keyword evidence="5 7" id="KW-1133">Transmembrane helix</keyword>
<evidence type="ECO:0000256" key="1">
    <source>
        <dbReference type="ARBA" id="ARBA00004141"/>
    </source>
</evidence>
<dbReference type="InterPro" id="IPR009294">
    <property type="entry name" value="Aph-1"/>
</dbReference>
<evidence type="ECO:0000256" key="4">
    <source>
        <dbReference type="ARBA" id="ARBA00022976"/>
    </source>
</evidence>
<reference evidence="8" key="1">
    <citation type="journal article" date="2022" name="Cell">
        <title>Repeat-based holocentromeres influence genome architecture and karyotype evolution.</title>
        <authorList>
            <person name="Hofstatter P.G."/>
            <person name="Thangavel G."/>
            <person name="Lux T."/>
            <person name="Neumann P."/>
            <person name="Vondrak T."/>
            <person name="Novak P."/>
            <person name="Zhang M."/>
            <person name="Costa L."/>
            <person name="Castellani M."/>
            <person name="Scott A."/>
            <person name="Toegelov H."/>
            <person name="Fuchs J."/>
            <person name="Mata-Sucre Y."/>
            <person name="Dias Y."/>
            <person name="Vanzela A.L.L."/>
            <person name="Huettel B."/>
            <person name="Almeida C.C.S."/>
            <person name="Simkova H."/>
            <person name="Souza G."/>
            <person name="Pedrosa-Harand A."/>
            <person name="Macas J."/>
            <person name="Mayer K.F.X."/>
            <person name="Houben A."/>
            <person name="Marques A."/>
        </authorList>
    </citation>
    <scope>NUCLEOTIDE SEQUENCE</scope>
    <source>
        <strain evidence="8">RhyBre1mFocal</strain>
    </source>
</reference>
<feature type="transmembrane region" description="Helical" evidence="7">
    <location>
        <begin position="70"/>
        <end position="93"/>
    </location>
</feature>
<organism evidence="8 9">
    <name type="scientific">Rhynchospora breviuscula</name>
    <dbReference type="NCBI Taxonomy" id="2022672"/>
    <lineage>
        <taxon>Eukaryota</taxon>
        <taxon>Viridiplantae</taxon>
        <taxon>Streptophyta</taxon>
        <taxon>Embryophyta</taxon>
        <taxon>Tracheophyta</taxon>
        <taxon>Spermatophyta</taxon>
        <taxon>Magnoliopsida</taxon>
        <taxon>Liliopsida</taxon>
        <taxon>Poales</taxon>
        <taxon>Cyperaceae</taxon>
        <taxon>Cyperoideae</taxon>
        <taxon>Rhynchosporeae</taxon>
        <taxon>Rhynchospora</taxon>
    </lineage>
</organism>
<feature type="transmembrane region" description="Helical" evidence="7">
    <location>
        <begin position="197"/>
        <end position="219"/>
    </location>
</feature>
<evidence type="ECO:0000256" key="5">
    <source>
        <dbReference type="ARBA" id="ARBA00022989"/>
    </source>
</evidence>
<feature type="transmembrane region" description="Helical" evidence="7">
    <location>
        <begin position="231"/>
        <end position="249"/>
    </location>
</feature>
<keyword evidence="9" id="KW-1185">Reference proteome</keyword>
<evidence type="ECO:0000256" key="6">
    <source>
        <dbReference type="ARBA" id="ARBA00023136"/>
    </source>
</evidence>
<evidence type="ECO:0000256" key="2">
    <source>
        <dbReference type="ARBA" id="ARBA00005577"/>
    </source>
</evidence>
<comment type="similarity">
    <text evidence="2">Belongs to the APH-1 family.</text>
</comment>
<dbReference type="GO" id="GO:0007219">
    <property type="term" value="P:Notch signaling pathway"/>
    <property type="evidence" value="ECO:0007669"/>
    <property type="project" value="UniProtKB-KW"/>
</dbReference>
<dbReference type="Pfam" id="PF06105">
    <property type="entry name" value="Aph-1"/>
    <property type="match status" value="1"/>
</dbReference>
<comment type="caution">
    <text evidence="8">The sequence shown here is derived from an EMBL/GenBank/DDBJ whole genome shotgun (WGS) entry which is preliminary data.</text>
</comment>
<keyword evidence="4" id="KW-0914">Notch signaling pathway</keyword>
<proteinExistence type="inferred from homology"/>
<comment type="subcellular location">
    <subcellularLocation>
        <location evidence="1">Membrane</location>
        <topology evidence="1">Multi-pass membrane protein</topology>
    </subcellularLocation>
</comment>
<protein>
    <recommendedName>
        <fullName evidence="10">Gamma-secretase subunit APH1-like</fullName>
    </recommendedName>
</protein>
<sequence>MIMIFIFISYYTNFLISLFASSLHRRRRQRKGERSQIGDTMTVAAGVGYVLIALGPALSLFASVIAKKPFLILTLLSSTLFWLISLIILAGAWRAFLPVKSTELWSYSLLILTSVGFQEGIRIGFWRLFKKMEDMLNAFADRVSKPRLFLTDKMLLALAGGLGHGLAHAVFFCLSLLTPAFGPATFYVDKCSNIPFFLISAIIALGFVIIHTFSMVIAFNGYIEGKRKDQIFVPFAHLIAALITLINLVPGGCNIGLPLLCIMAGTTLYYSWQLVWRRLTEHQTTRSSD</sequence>
<dbReference type="OrthoDB" id="6507463at2759"/>
<evidence type="ECO:0000256" key="3">
    <source>
        <dbReference type="ARBA" id="ARBA00022692"/>
    </source>
</evidence>